<keyword evidence="1" id="KW-0433">Leucine-rich repeat</keyword>
<evidence type="ECO:0000256" key="2">
    <source>
        <dbReference type="ARBA" id="ARBA00022737"/>
    </source>
</evidence>
<keyword evidence="5" id="KW-1185">Reference proteome</keyword>
<reference evidence="5" key="2">
    <citation type="journal article" date="2017" name="Nat. Plants">
        <title>The Aegilops tauschii genome reveals multiple impacts of transposons.</title>
        <authorList>
            <person name="Zhao G."/>
            <person name="Zou C."/>
            <person name="Li K."/>
            <person name="Wang K."/>
            <person name="Li T."/>
            <person name="Gao L."/>
            <person name="Zhang X."/>
            <person name="Wang H."/>
            <person name="Yang Z."/>
            <person name="Liu X."/>
            <person name="Jiang W."/>
            <person name="Mao L."/>
            <person name="Kong X."/>
            <person name="Jiao Y."/>
            <person name="Jia J."/>
        </authorList>
    </citation>
    <scope>NUCLEOTIDE SEQUENCE [LARGE SCALE GENOMIC DNA]</scope>
    <source>
        <strain evidence="5">cv. AL8/78</strain>
    </source>
</reference>
<dbReference type="Gramene" id="AET6Gv20334700.1">
    <property type="protein sequence ID" value="AET6Gv20334700.1"/>
    <property type="gene ID" value="AET6Gv20334700"/>
</dbReference>
<sequence length="140" mass="15213">MQPLQLSRMRYDRKLPISSLGIALVMLMSLASITSSCTEQEKASLLKFLAGLSQDGGLAVLWQNGTDCCTWEGITCNMDGTVTLMSRWLPRVFRGISHLLLAASPDCCDSICQTTCCPVDYHKNWCLPTASSPSTSASTT</sequence>
<name>A0A453ND93_AEGTS</name>
<dbReference type="Gene3D" id="3.80.10.10">
    <property type="entry name" value="Ribonuclease Inhibitor"/>
    <property type="match status" value="1"/>
</dbReference>
<dbReference type="AlphaFoldDB" id="A0A453ND93"/>
<dbReference type="EnsemblPlants" id="AET6Gv20334700.1">
    <property type="protein sequence ID" value="AET6Gv20334700.1"/>
    <property type="gene ID" value="AET6Gv20334700"/>
</dbReference>
<feature type="domain" description="Leucine-rich repeat-containing N-terminal plant-type" evidence="3">
    <location>
        <begin position="39"/>
        <end position="77"/>
    </location>
</feature>
<reference evidence="4" key="5">
    <citation type="journal article" date="2021" name="G3 (Bethesda)">
        <title>Aegilops tauschii genome assembly Aet v5.0 features greater sequence contiguity and improved annotation.</title>
        <authorList>
            <person name="Wang L."/>
            <person name="Zhu T."/>
            <person name="Rodriguez J.C."/>
            <person name="Deal K.R."/>
            <person name="Dubcovsky J."/>
            <person name="McGuire P.E."/>
            <person name="Lux T."/>
            <person name="Spannagl M."/>
            <person name="Mayer K.F.X."/>
            <person name="Baldrich P."/>
            <person name="Meyers B.C."/>
            <person name="Huo N."/>
            <person name="Gu Y.Q."/>
            <person name="Zhou H."/>
            <person name="Devos K.M."/>
            <person name="Bennetzen J.L."/>
            <person name="Unver T."/>
            <person name="Budak H."/>
            <person name="Gulick P.J."/>
            <person name="Galiba G."/>
            <person name="Kalapos B."/>
            <person name="Nelson D.R."/>
            <person name="Li P."/>
            <person name="You F.M."/>
            <person name="Luo M.C."/>
            <person name="Dvorak J."/>
        </authorList>
    </citation>
    <scope>NUCLEOTIDE SEQUENCE [LARGE SCALE GENOMIC DNA]</scope>
    <source>
        <strain evidence="4">cv. AL8/78</strain>
    </source>
</reference>
<reference evidence="4" key="4">
    <citation type="submission" date="2019-03" db="UniProtKB">
        <authorList>
            <consortium name="EnsemblPlants"/>
        </authorList>
    </citation>
    <scope>IDENTIFICATION</scope>
</reference>
<evidence type="ECO:0000313" key="4">
    <source>
        <dbReference type="EnsemblPlants" id="AET6Gv20334700.1"/>
    </source>
</evidence>
<dbReference type="InterPro" id="IPR013210">
    <property type="entry name" value="LRR_N_plant-typ"/>
</dbReference>
<evidence type="ECO:0000259" key="3">
    <source>
        <dbReference type="Pfam" id="PF08263"/>
    </source>
</evidence>
<reference evidence="4" key="3">
    <citation type="journal article" date="2017" name="Nature">
        <title>Genome sequence of the progenitor of the wheat D genome Aegilops tauschii.</title>
        <authorList>
            <person name="Luo M.C."/>
            <person name="Gu Y.Q."/>
            <person name="Puiu D."/>
            <person name="Wang H."/>
            <person name="Twardziok S.O."/>
            <person name="Deal K.R."/>
            <person name="Huo N."/>
            <person name="Zhu T."/>
            <person name="Wang L."/>
            <person name="Wang Y."/>
            <person name="McGuire P.E."/>
            <person name="Liu S."/>
            <person name="Long H."/>
            <person name="Ramasamy R.K."/>
            <person name="Rodriguez J.C."/>
            <person name="Van S.L."/>
            <person name="Yuan L."/>
            <person name="Wang Z."/>
            <person name="Xia Z."/>
            <person name="Xiao L."/>
            <person name="Anderson O.D."/>
            <person name="Ouyang S."/>
            <person name="Liang Y."/>
            <person name="Zimin A.V."/>
            <person name="Pertea G."/>
            <person name="Qi P."/>
            <person name="Bennetzen J.L."/>
            <person name="Dai X."/>
            <person name="Dawson M.W."/>
            <person name="Muller H.G."/>
            <person name="Kugler K."/>
            <person name="Rivarola-Duarte L."/>
            <person name="Spannagl M."/>
            <person name="Mayer K.F.X."/>
            <person name="Lu F.H."/>
            <person name="Bevan M.W."/>
            <person name="Leroy P."/>
            <person name="Li P."/>
            <person name="You F.M."/>
            <person name="Sun Q."/>
            <person name="Liu Z."/>
            <person name="Lyons E."/>
            <person name="Wicker T."/>
            <person name="Salzberg S.L."/>
            <person name="Devos K.M."/>
            <person name="Dvorak J."/>
        </authorList>
    </citation>
    <scope>NUCLEOTIDE SEQUENCE [LARGE SCALE GENOMIC DNA]</scope>
    <source>
        <strain evidence="4">cv. AL8/78</strain>
    </source>
</reference>
<proteinExistence type="predicted"/>
<dbReference type="STRING" id="200361.A0A453ND93"/>
<dbReference type="Pfam" id="PF08263">
    <property type="entry name" value="LRRNT_2"/>
    <property type="match status" value="1"/>
</dbReference>
<organism evidence="4 5">
    <name type="scientific">Aegilops tauschii subsp. strangulata</name>
    <name type="common">Goatgrass</name>
    <dbReference type="NCBI Taxonomy" id="200361"/>
    <lineage>
        <taxon>Eukaryota</taxon>
        <taxon>Viridiplantae</taxon>
        <taxon>Streptophyta</taxon>
        <taxon>Embryophyta</taxon>
        <taxon>Tracheophyta</taxon>
        <taxon>Spermatophyta</taxon>
        <taxon>Magnoliopsida</taxon>
        <taxon>Liliopsida</taxon>
        <taxon>Poales</taxon>
        <taxon>Poaceae</taxon>
        <taxon>BOP clade</taxon>
        <taxon>Pooideae</taxon>
        <taxon>Triticodae</taxon>
        <taxon>Triticeae</taxon>
        <taxon>Triticinae</taxon>
        <taxon>Aegilops</taxon>
    </lineage>
</organism>
<dbReference type="InterPro" id="IPR032675">
    <property type="entry name" value="LRR_dom_sf"/>
</dbReference>
<accession>A0A453ND93</accession>
<evidence type="ECO:0000256" key="1">
    <source>
        <dbReference type="ARBA" id="ARBA00022614"/>
    </source>
</evidence>
<keyword evidence="2" id="KW-0677">Repeat</keyword>
<dbReference type="Proteomes" id="UP000015105">
    <property type="component" value="Chromosome 6D"/>
</dbReference>
<reference evidence="5" key="1">
    <citation type="journal article" date="2014" name="Science">
        <title>Ancient hybridizations among the ancestral genomes of bread wheat.</title>
        <authorList>
            <consortium name="International Wheat Genome Sequencing Consortium,"/>
            <person name="Marcussen T."/>
            <person name="Sandve S.R."/>
            <person name="Heier L."/>
            <person name="Spannagl M."/>
            <person name="Pfeifer M."/>
            <person name="Jakobsen K.S."/>
            <person name="Wulff B.B."/>
            <person name="Steuernagel B."/>
            <person name="Mayer K.F."/>
            <person name="Olsen O.A."/>
        </authorList>
    </citation>
    <scope>NUCLEOTIDE SEQUENCE [LARGE SCALE GENOMIC DNA]</scope>
    <source>
        <strain evidence="5">cv. AL8/78</strain>
    </source>
</reference>
<evidence type="ECO:0000313" key="5">
    <source>
        <dbReference type="Proteomes" id="UP000015105"/>
    </source>
</evidence>
<protein>
    <recommendedName>
        <fullName evidence="3">Leucine-rich repeat-containing N-terminal plant-type domain-containing protein</fullName>
    </recommendedName>
</protein>